<evidence type="ECO:0008006" key="4">
    <source>
        <dbReference type="Google" id="ProtNLM"/>
    </source>
</evidence>
<reference evidence="2 3" key="1">
    <citation type="submission" date="2018-11" db="EMBL/GenBank/DDBJ databases">
        <authorList>
            <person name="Zhou Z."/>
            <person name="Wang G."/>
        </authorList>
    </citation>
    <scope>NUCLEOTIDE SEQUENCE [LARGE SCALE GENOMIC DNA]</scope>
    <source>
        <strain evidence="2 3">KCTC42998</strain>
    </source>
</reference>
<evidence type="ECO:0000313" key="3">
    <source>
        <dbReference type="Proteomes" id="UP000274271"/>
    </source>
</evidence>
<organism evidence="2 3">
    <name type="scientific">Larkinella knui</name>
    <dbReference type="NCBI Taxonomy" id="2025310"/>
    <lineage>
        <taxon>Bacteria</taxon>
        <taxon>Pseudomonadati</taxon>
        <taxon>Bacteroidota</taxon>
        <taxon>Cytophagia</taxon>
        <taxon>Cytophagales</taxon>
        <taxon>Spirosomataceae</taxon>
        <taxon>Larkinella</taxon>
    </lineage>
</organism>
<evidence type="ECO:0000256" key="1">
    <source>
        <dbReference type="SAM" id="SignalP"/>
    </source>
</evidence>
<dbReference type="RefSeq" id="WP_124908701.1">
    <property type="nucleotide sequence ID" value="NZ_RQJP01000004.1"/>
</dbReference>
<feature type="signal peptide" evidence="1">
    <location>
        <begin position="1"/>
        <end position="19"/>
    </location>
</feature>
<accession>A0A3P1CHM0</accession>
<dbReference type="AlphaFoldDB" id="A0A3P1CHM0"/>
<dbReference type="EMBL" id="RQJP01000004">
    <property type="protein sequence ID" value="RRB12750.1"/>
    <property type="molecule type" value="Genomic_DNA"/>
</dbReference>
<dbReference type="Proteomes" id="UP000274271">
    <property type="component" value="Unassembled WGS sequence"/>
</dbReference>
<keyword evidence="1" id="KW-0732">Signal</keyword>
<sequence length="145" mass="16008">MVSLFVLLIGSIGLGPAYSASQPASFVKADSLPSRQKNRSFHQTEPFRLTSYQPALRSSPRFHTVIVPPGKHQSGQAPINGEIALPIGFDEKTLTVRVGPAVLQAGKDYRYNTAVNRLQILNQAILQSEKPIEITYDTMPLHRKL</sequence>
<keyword evidence="3" id="KW-1185">Reference proteome</keyword>
<evidence type="ECO:0000313" key="2">
    <source>
        <dbReference type="EMBL" id="RRB12750.1"/>
    </source>
</evidence>
<dbReference type="OrthoDB" id="964128at2"/>
<name>A0A3P1CHM0_9BACT</name>
<feature type="chain" id="PRO_5018260065" description="Gingipain propeptide domain-containing protein" evidence="1">
    <location>
        <begin position="20"/>
        <end position="145"/>
    </location>
</feature>
<protein>
    <recommendedName>
        <fullName evidence="4">Gingipain propeptide domain-containing protein</fullName>
    </recommendedName>
</protein>
<gene>
    <name evidence="2" type="ORF">EHT87_21470</name>
</gene>
<proteinExistence type="predicted"/>
<comment type="caution">
    <text evidence="2">The sequence shown here is derived from an EMBL/GenBank/DDBJ whole genome shotgun (WGS) entry which is preliminary data.</text>
</comment>